<dbReference type="Proteomes" id="UP000579281">
    <property type="component" value="Unassembled WGS sequence"/>
</dbReference>
<comment type="caution">
    <text evidence="9">The sequence shown here is derived from an EMBL/GenBank/DDBJ whole genome shotgun (WGS) entry which is preliminary data.</text>
</comment>
<evidence type="ECO:0000256" key="2">
    <source>
        <dbReference type="ARBA" id="ARBA00022729"/>
    </source>
</evidence>
<dbReference type="NCBIfam" id="TIGR00363">
    <property type="entry name" value="MetQ/NlpA family lipoprotein"/>
    <property type="match status" value="1"/>
</dbReference>
<name>A0A841KUS5_9FIRM</name>
<dbReference type="PROSITE" id="PS51257">
    <property type="entry name" value="PROKAR_LIPOPROTEIN"/>
    <property type="match status" value="1"/>
</dbReference>
<feature type="lipid moiety-binding region" description="S-diacylglycerol cysteine" evidence="7">
    <location>
        <position position="22"/>
    </location>
</feature>
<reference evidence="9 10" key="1">
    <citation type="submission" date="2020-08" db="EMBL/GenBank/DDBJ databases">
        <title>Genomic Encyclopedia of Type Strains, Phase IV (KMG-IV): sequencing the most valuable type-strain genomes for metagenomic binning, comparative biology and taxonomic classification.</title>
        <authorList>
            <person name="Goeker M."/>
        </authorList>
    </citation>
    <scope>NUCLEOTIDE SEQUENCE [LARGE SCALE GENOMIC DNA]</scope>
    <source>
        <strain evidence="9 10">DSM 103526</strain>
    </source>
</reference>
<gene>
    <name evidence="9" type="ORF">HNQ80_000004</name>
</gene>
<feature type="chain" id="PRO_5039511995" description="Lipoprotein" evidence="8">
    <location>
        <begin position="26"/>
        <end position="281"/>
    </location>
</feature>
<dbReference type="EMBL" id="JACHEN010000001">
    <property type="protein sequence ID" value="MBB6213935.1"/>
    <property type="molecule type" value="Genomic_DNA"/>
</dbReference>
<dbReference type="AlphaFoldDB" id="A0A841KUS5"/>
<evidence type="ECO:0000256" key="8">
    <source>
        <dbReference type="SAM" id="SignalP"/>
    </source>
</evidence>
<feature type="signal peptide" evidence="8">
    <location>
        <begin position="1"/>
        <end position="25"/>
    </location>
</feature>
<dbReference type="PANTHER" id="PTHR30429">
    <property type="entry name" value="D-METHIONINE-BINDING LIPOPROTEIN METQ"/>
    <property type="match status" value="1"/>
</dbReference>
<evidence type="ECO:0000256" key="7">
    <source>
        <dbReference type="PIRSR" id="PIRSR002854-1"/>
    </source>
</evidence>
<keyword evidence="10" id="KW-1185">Reference proteome</keyword>
<keyword evidence="2 8" id="KW-0732">Signal</keyword>
<dbReference type="SUPFAM" id="SSF53850">
    <property type="entry name" value="Periplasmic binding protein-like II"/>
    <property type="match status" value="1"/>
</dbReference>
<dbReference type="Pfam" id="PF03180">
    <property type="entry name" value="Lipoprotein_9"/>
    <property type="match status" value="1"/>
</dbReference>
<proteinExistence type="inferred from homology"/>
<evidence type="ECO:0000256" key="3">
    <source>
        <dbReference type="ARBA" id="ARBA00023136"/>
    </source>
</evidence>
<comment type="similarity">
    <text evidence="6">Belongs to the nlpA lipoprotein family.</text>
</comment>
<dbReference type="PIRSF" id="PIRSF002854">
    <property type="entry name" value="MetQ"/>
    <property type="match status" value="1"/>
</dbReference>
<keyword evidence="4" id="KW-0564">Palmitate</keyword>
<protein>
    <recommendedName>
        <fullName evidence="6">Lipoprotein</fullName>
    </recommendedName>
</protein>
<dbReference type="GO" id="GO:0016020">
    <property type="term" value="C:membrane"/>
    <property type="evidence" value="ECO:0007669"/>
    <property type="project" value="UniProtKB-SubCell"/>
</dbReference>
<dbReference type="InterPro" id="IPR004872">
    <property type="entry name" value="Lipoprotein_NlpA"/>
</dbReference>
<keyword evidence="3" id="KW-0472">Membrane</keyword>
<accession>A0A841KUS5</accession>
<evidence type="ECO:0000256" key="1">
    <source>
        <dbReference type="ARBA" id="ARBA00004635"/>
    </source>
</evidence>
<sequence length="281" mass="30635">MKKSILISILGLIILSFVFSGCTPAAPAAEKDVAKDATQETAAVTLKVGATPVPHAELLEFVKPLLKEQGIELEIVEFTDYVNPNLALDSKELDANFFQHVPYMDTFSKERGIELVSVGKVHVEPLGLYSKKIKTIDELQDKAVIAIPNDPTNEGRALILLDTAGIIKLKDDAGLEATEKDIAENPKNLVFKPIDAAQLPRTLEDVDASIINTNYALEAGLNPVKDSIIIEGSDSPYANIVTARPDNQNDENIKKLIETLQTPEVKDFIEETYKGAVVPAF</sequence>
<dbReference type="RefSeq" id="WP_184306885.1">
    <property type="nucleotide sequence ID" value="NZ_JACHEN010000001.1"/>
</dbReference>
<keyword evidence="5 6" id="KW-0449">Lipoprotein</keyword>
<dbReference type="CDD" id="cd13597">
    <property type="entry name" value="PBP2_lipoprotein_Tp32"/>
    <property type="match status" value="1"/>
</dbReference>
<dbReference type="Gene3D" id="3.40.190.10">
    <property type="entry name" value="Periplasmic binding protein-like II"/>
    <property type="match status" value="2"/>
</dbReference>
<evidence type="ECO:0000313" key="10">
    <source>
        <dbReference type="Proteomes" id="UP000579281"/>
    </source>
</evidence>
<organism evidence="9 10">
    <name type="scientific">Anaerosolibacter carboniphilus</name>
    <dbReference type="NCBI Taxonomy" id="1417629"/>
    <lineage>
        <taxon>Bacteria</taxon>
        <taxon>Bacillati</taxon>
        <taxon>Bacillota</taxon>
        <taxon>Clostridia</taxon>
        <taxon>Peptostreptococcales</taxon>
        <taxon>Thermotaleaceae</taxon>
        <taxon>Anaerosolibacter</taxon>
    </lineage>
</organism>
<evidence type="ECO:0000256" key="4">
    <source>
        <dbReference type="ARBA" id="ARBA00023139"/>
    </source>
</evidence>
<dbReference type="PANTHER" id="PTHR30429:SF0">
    <property type="entry name" value="METHIONINE-BINDING LIPOPROTEIN METQ"/>
    <property type="match status" value="1"/>
</dbReference>
<comment type="subcellular location">
    <subcellularLocation>
        <location evidence="1">Membrane</location>
        <topology evidence="1">Lipid-anchor</topology>
    </subcellularLocation>
</comment>
<evidence type="ECO:0000313" key="9">
    <source>
        <dbReference type="EMBL" id="MBB6213935.1"/>
    </source>
</evidence>
<evidence type="ECO:0000256" key="6">
    <source>
        <dbReference type="PIRNR" id="PIRNR002854"/>
    </source>
</evidence>
<evidence type="ECO:0000256" key="5">
    <source>
        <dbReference type="ARBA" id="ARBA00023288"/>
    </source>
</evidence>